<gene>
    <name evidence="4" type="ORF">J3D65DRAFT_667981</name>
</gene>
<comment type="caution">
    <text evidence="4">The sequence shown here is derived from an EMBL/GenBank/DDBJ whole genome shotgun (WGS) entry which is preliminary data.</text>
</comment>
<keyword evidence="5" id="KW-1185">Reference proteome</keyword>
<feature type="region of interest" description="Disordered" evidence="3">
    <location>
        <begin position="105"/>
        <end position="126"/>
    </location>
</feature>
<dbReference type="PANTHER" id="PTHR37534:SF2">
    <property type="entry name" value="N-ACETYLTRANSFERASE DOMAIN-CONTAINING PROTEIN"/>
    <property type="match status" value="1"/>
</dbReference>
<feature type="region of interest" description="Disordered" evidence="3">
    <location>
        <begin position="564"/>
        <end position="617"/>
    </location>
</feature>
<dbReference type="InterPro" id="IPR021858">
    <property type="entry name" value="Fun_TF"/>
</dbReference>
<dbReference type="PANTHER" id="PTHR37534">
    <property type="entry name" value="TRANSCRIPTIONAL ACTIVATOR PROTEIN UGA3"/>
    <property type="match status" value="1"/>
</dbReference>
<protein>
    <submittedName>
        <fullName evidence="4">Uncharacterized protein</fullName>
    </submittedName>
</protein>
<organism evidence="4 5">
    <name type="scientific">Phyllosticta citribraziliensis</name>
    <dbReference type="NCBI Taxonomy" id="989973"/>
    <lineage>
        <taxon>Eukaryota</taxon>
        <taxon>Fungi</taxon>
        <taxon>Dikarya</taxon>
        <taxon>Ascomycota</taxon>
        <taxon>Pezizomycotina</taxon>
        <taxon>Dothideomycetes</taxon>
        <taxon>Dothideomycetes incertae sedis</taxon>
        <taxon>Botryosphaeriales</taxon>
        <taxon>Phyllostictaceae</taxon>
        <taxon>Phyllosticta</taxon>
    </lineage>
</organism>
<keyword evidence="2" id="KW-0539">Nucleus</keyword>
<dbReference type="Pfam" id="PF11951">
    <property type="entry name" value="Fungal_trans_2"/>
    <property type="match status" value="1"/>
</dbReference>
<sequence>MRSRATTSLAAFQRAPTAPERPKMASNPSAEYVIPTFTGPANWQLSPVDFVNETEELLQEYSNDAGSSGHALGSTFPDIHSATPPSNRVPLASVVSHMDVALPSMTASSPSQGTVLTASPSAQSAHPSEQYNIVTPNSMPPPPLLENSPQVNIQPRSQSRKVGAEWPLNAEGEAFLMRHYIDVVSCFLDFTSPYPYFRFDVPQRSRTSSTLANAIFALSARHLAYTHGYDPLVADQYYSACLDHLIPALSNEDAALDDSLLTATILLRMLEEMDVDIVGSDSHGHLTGTAALIRAAQEQLAANKTPVAPVPRGLRQAAYWIAFRQEIYMSLQTHRPITLSARMCGFDEAHDWCEAPEWVWAQRAIAHCGDALAFAFGGGGGGGASRVVEGARARGRERWSKLIEDNAAWNRVRPRSFDPFFGRVPGLDEAEQPPEPVFPELRVMGNWQVLGYGYNILSRLVLLVHDPSIPKLGPSRKASVATVDKKLRRDVRTLCSIANSHLDHGPANIIALVAISMCGDRFTHPPHQRALHDLLTRVHRLHGWPVQEARSQLEDAWGWSTPSDAYGPQSAHAHAQAQMASHHHQEVTPGHHDEGAGLLGTAARDADGDVLVGGSGP</sequence>
<evidence type="ECO:0000256" key="3">
    <source>
        <dbReference type="SAM" id="MobiDB-lite"/>
    </source>
</evidence>
<dbReference type="Proteomes" id="UP001360953">
    <property type="component" value="Unassembled WGS sequence"/>
</dbReference>
<feature type="region of interest" description="Disordered" evidence="3">
    <location>
        <begin position="63"/>
        <end position="84"/>
    </location>
</feature>
<name>A0ABR1LRZ7_9PEZI</name>
<feature type="compositionally biased region" description="Low complexity" evidence="3">
    <location>
        <begin position="569"/>
        <end position="580"/>
    </location>
</feature>
<accession>A0ABR1LRZ7</accession>
<reference evidence="4 5" key="1">
    <citation type="submission" date="2024-04" db="EMBL/GenBank/DDBJ databases">
        <title>Phyllosticta paracitricarpa is synonymous to the EU quarantine fungus P. citricarpa based on phylogenomic analyses.</title>
        <authorList>
            <consortium name="Lawrence Berkeley National Laboratory"/>
            <person name="Van ingen-buijs V.A."/>
            <person name="Van westerhoven A.C."/>
            <person name="Haridas S."/>
            <person name="Skiadas P."/>
            <person name="Martin F."/>
            <person name="Groenewald J.Z."/>
            <person name="Crous P.W."/>
            <person name="Seidl M.F."/>
        </authorList>
    </citation>
    <scope>NUCLEOTIDE SEQUENCE [LARGE SCALE GENOMIC DNA]</scope>
    <source>
        <strain evidence="4 5">CPC 17464</strain>
    </source>
</reference>
<proteinExistence type="predicted"/>
<evidence type="ECO:0000256" key="2">
    <source>
        <dbReference type="ARBA" id="ARBA00023242"/>
    </source>
</evidence>
<dbReference type="CDD" id="cd12148">
    <property type="entry name" value="fungal_TF_MHR"/>
    <property type="match status" value="1"/>
</dbReference>
<evidence type="ECO:0000313" key="5">
    <source>
        <dbReference type="Proteomes" id="UP001360953"/>
    </source>
</evidence>
<feature type="compositionally biased region" description="Basic and acidic residues" evidence="3">
    <location>
        <begin position="583"/>
        <end position="595"/>
    </location>
</feature>
<feature type="region of interest" description="Disordered" evidence="3">
    <location>
        <begin position="1"/>
        <end position="29"/>
    </location>
</feature>
<feature type="compositionally biased region" description="Polar residues" evidence="3">
    <location>
        <begin position="1"/>
        <end position="10"/>
    </location>
</feature>
<evidence type="ECO:0000256" key="1">
    <source>
        <dbReference type="ARBA" id="ARBA00004123"/>
    </source>
</evidence>
<comment type="subcellular location">
    <subcellularLocation>
        <location evidence="1">Nucleus</location>
    </subcellularLocation>
</comment>
<dbReference type="GeneID" id="92035980"/>
<dbReference type="EMBL" id="JBBPEH010000006">
    <property type="protein sequence ID" value="KAK7537316.1"/>
    <property type="molecule type" value="Genomic_DNA"/>
</dbReference>
<dbReference type="RefSeq" id="XP_066655467.1">
    <property type="nucleotide sequence ID" value="XM_066803074.1"/>
</dbReference>
<evidence type="ECO:0000313" key="4">
    <source>
        <dbReference type="EMBL" id="KAK7537316.1"/>
    </source>
</evidence>